<feature type="region of interest" description="Disordered" evidence="1">
    <location>
        <begin position="54"/>
        <end position="79"/>
    </location>
</feature>
<reference evidence="2" key="2">
    <citation type="submission" date="2020-01" db="EMBL/GenBank/DDBJ databases">
        <authorList>
            <consortium name="NCBI Pathogen Detection Project"/>
        </authorList>
    </citation>
    <scope>NUCLEOTIDE SEQUENCE</scope>
    <source>
        <strain evidence="2">OLC2673_Aeromonas</strain>
    </source>
</reference>
<dbReference type="EMBL" id="DACTUL010000009">
    <property type="protein sequence ID" value="HAT6343866.1"/>
    <property type="molecule type" value="Genomic_DNA"/>
</dbReference>
<name>A0AAD3YK15_AERHY</name>
<evidence type="ECO:0000313" key="2">
    <source>
        <dbReference type="EMBL" id="HAT6343866.1"/>
    </source>
</evidence>
<dbReference type="Proteomes" id="UP000859505">
    <property type="component" value="Unassembled WGS sequence"/>
</dbReference>
<accession>A0AAD3YK15</accession>
<evidence type="ECO:0000313" key="3">
    <source>
        <dbReference type="Proteomes" id="UP000859505"/>
    </source>
</evidence>
<organism evidence="2 3">
    <name type="scientific">Aeromonas hydrophila</name>
    <dbReference type="NCBI Taxonomy" id="644"/>
    <lineage>
        <taxon>Bacteria</taxon>
        <taxon>Pseudomonadati</taxon>
        <taxon>Pseudomonadota</taxon>
        <taxon>Gammaproteobacteria</taxon>
        <taxon>Aeromonadales</taxon>
        <taxon>Aeromonadaceae</taxon>
        <taxon>Aeromonas</taxon>
    </lineage>
</organism>
<gene>
    <name evidence="2" type="ORF">JAJ28_001581</name>
</gene>
<proteinExistence type="predicted"/>
<dbReference type="AlphaFoldDB" id="A0AAD3YK15"/>
<reference evidence="2" key="1">
    <citation type="journal article" date="2018" name="Genome Biol.">
        <title>SKESA: strategic k-mer extension for scrupulous assemblies.</title>
        <authorList>
            <person name="Souvorov A."/>
            <person name="Agarwala R."/>
            <person name="Lipman D.J."/>
        </authorList>
    </citation>
    <scope>NUCLEOTIDE SEQUENCE</scope>
    <source>
        <strain evidence="2">OLC2673_Aeromonas</strain>
    </source>
</reference>
<sequence>MSQTWTEQDALNMAGAQLLRETVQQVRGRQQRAAQDKGARSLSRKLAMLHALTDGQRKTPLNGAVTPSGVSKSALEGMI</sequence>
<evidence type="ECO:0000256" key="1">
    <source>
        <dbReference type="SAM" id="MobiDB-lite"/>
    </source>
</evidence>
<protein>
    <submittedName>
        <fullName evidence="2">Uncharacterized protein</fullName>
    </submittedName>
</protein>
<comment type="caution">
    <text evidence="2">The sequence shown here is derived from an EMBL/GenBank/DDBJ whole genome shotgun (WGS) entry which is preliminary data.</text>
</comment>